<feature type="binding site" evidence="14">
    <location>
        <position position="45"/>
    </location>
    <ligand>
        <name>ATP</name>
        <dbReference type="ChEBI" id="CHEBI:30616"/>
    </ligand>
</feature>
<dbReference type="NCBIfam" id="TIGR00057">
    <property type="entry name" value="L-threonylcarbamoyladenylate synthase"/>
    <property type="match status" value="1"/>
</dbReference>
<dbReference type="GO" id="GO:0003725">
    <property type="term" value="F:double-stranded RNA binding"/>
    <property type="evidence" value="ECO:0007669"/>
    <property type="project" value="UniProtKB-UniRule"/>
</dbReference>
<evidence type="ECO:0000256" key="13">
    <source>
        <dbReference type="PIRNR" id="PIRNR004930"/>
    </source>
</evidence>
<dbReference type="InterPro" id="IPR005145">
    <property type="entry name" value="Sua5_C"/>
</dbReference>
<evidence type="ECO:0000256" key="10">
    <source>
        <dbReference type="ARBA" id="ARBA00022840"/>
    </source>
</evidence>
<dbReference type="InterPro" id="IPR050156">
    <property type="entry name" value="TC-AMP_synthase_SUA5"/>
</dbReference>
<feature type="binding site" evidence="14">
    <location>
        <position position="143"/>
    </location>
    <ligand>
        <name>ATP</name>
        <dbReference type="ChEBI" id="CHEBI:30616"/>
    </ligand>
</feature>
<dbReference type="InterPro" id="IPR038385">
    <property type="entry name" value="Sua5/YwlC_C"/>
</dbReference>
<evidence type="ECO:0000256" key="8">
    <source>
        <dbReference type="ARBA" id="ARBA00022695"/>
    </source>
</evidence>
<dbReference type="AlphaFoldDB" id="A0A6L9Y311"/>
<comment type="catalytic activity">
    <reaction evidence="12 13">
        <text>L-threonine + hydrogencarbonate + ATP = L-threonylcarbamoyladenylate + diphosphate + H2O</text>
        <dbReference type="Rhea" id="RHEA:36407"/>
        <dbReference type="ChEBI" id="CHEBI:15377"/>
        <dbReference type="ChEBI" id="CHEBI:17544"/>
        <dbReference type="ChEBI" id="CHEBI:30616"/>
        <dbReference type="ChEBI" id="CHEBI:33019"/>
        <dbReference type="ChEBI" id="CHEBI:57926"/>
        <dbReference type="ChEBI" id="CHEBI:73682"/>
        <dbReference type="EC" id="2.7.7.87"/>
    </reaction>
</comment>
<dbReference type="Gene3D" id="3.90.870.10">
    <property type="entry name" value="DHBP synthase"/>
    <property type="match status" value="1"/>
</dbReference>
<dbReference type="GO" id="GO:0061710">
    <property type="term" value="F:L-threonylcarbamoyladenylate synthase"/>
    <property type="evidence" value="ECO:0007669"/>
    <property type="project" value="UniProtKB-EC"/>
</dbReference>
<keyword evidence="6 13" id="KW-0808">Transferase</keyword>
<feature type="domain" description="YrdC-like" evidence="15">
    <location>
        <begin position="1"/>
        <end position="199"/>
    </location>
</feature>
<protein>
    <recommendedName>
        <fullName evidence="4 13">Threonylcarbamoyl-AMP synthase</fullName>
        <shortName evidence="13">TC-AMP synthase</shortName>
        <ecNumber evidence="3 13">2.7.7.87</ecNumber>
    </recommendedName>
    <alternativeName>
        <fullName evidence="11 13">L-threonylcarbamoyladenylate synthase</fullName>
    </alternativeName>
</protein>
<evidence type="ECO:0000256" key="6">
    <source>
        <dbReference type="ARBA" id="ARBA00022679"/>
    </source>
</evidence>
<evidence type="ECO:0000256" key="9">
    <source>
        <dbReference type="ARBA" id="ARBA00022741"/>
    </source>
</evidence>
<evidence type="ECO:0000256" key="4">
    <source>
        <dbReference type="ARBA" id="ARBA00015492"/>
    </source>
</evidence>
<feature type="binding site" evidence="14">
    <location>
        <position position="177"/>
    </location>
    <ligand>
        <name>L-threonine</name>
        <dbReference type="ChEBI" id="CHEBI:57926"/>
    </ligand>
</feature>
<comment type="subcellular location">
    <subcellularLocation>
        <location evidence="1 13">Cytoplasm</location>
    </subcellularLocation>
</comment>
<feature type="binding site" evidence="14">
    <location>
        <position position="108"/>
    </location>
    <ligand>
        <name>L-threonine</name>
        <dbReference type="ChEBI" id="CHEBI:57926"/>
    </ligand>
</feature>
<evidence type="ECO:0000313" key="16">
    <source>
        <dbReference type="EMBL" id="NEN74740.1"/>
    </source>
</evidence>
<evidence type="ECO:0000313" key="17">
    <source>
        <dbReference type="Proteomes" id="UP000477651"/>
    </source>
</evidence>
<feature type="binding site" evidence="14">
    <location>
        <position position="133"/>
    </location>
    <ligand>
        <name>L-threonine</name>
        <dbReference type="ChEBI" id="CHEBI:57926"/>
    </ligand>
</feature>
<dbReference type="PROSITE" id="PS51163">
    <property type="entry name" value="YRDC"/>
    <property type="match status" value="1"/>
</dbReference>
<dbReference type="Pfam" id="PF03481">
    <property type="entry name" value="Sua5_C"/>
    <property type="match status" value="1"/>
</dbReference>
<name>A0A6L9Y311_9BURK</name>
<evidence type="ECO:0000256" key="1">
    <source>
        <dbReference type="ARBA" id="ARBA00004496"/>
    </source>
</evidence>
<organism evidence="16 17">
    <name type="scientific">Pelistega ratti</name>
    <dbReference type="NCBI Taxonomy" id="2652177"/>
    <lineage>
        <taxon>Bacteria</taxon>
        <taxon>Pseudomonadati</taxon>
        <taxon>Pseudomonadota</taxon>
        <taxon>Betaproteobacteria</taxon>
        <taxon>Burkholderiales</taxon>
        <taxon>Alcaligenaceae</taxon>
        <taxon>Pelistega</taxon>
    </lineage>
</organism>
<dbReference type="InterPro" id="IPR006070">
    <property type="entry name" value="Sua5-like_dom"/>
</dbReference>
<keyword evidence="8 13" id="KW-0548">Nucleotidyltransferase</keyword>
<evidence type="ECO:0000256" key="11">
    <source>
        <dbReference type="ARBA" id="ARBA00029774"/>
    </source>
</evidence>
<dbReference type="EC" id="2.7.7.87" evidence="3 13"/>
<feature type="binding site" evidence="14">
    <location>
        <position position="230"/>
    </location>
    <ligand>
        <name>ATP</name>
        <dbReference type="ChEBI" id="CHEBI:30616"/>
    </ligand>
</feature>
<accession>A0A6L9Y311</accession>
<comment type="function">
    <text evidence="13">Required for the formation of a threonylcarbamoyl group on adenosine at position 37 (t(6)A37) in tRNAs that read codons beginning with adenine.</text>
</comment>
<feature type="binding site" evidence="14">
    <location>
        <position position="22"/>
    </location>
    <ligand>
        <name>L-threonine</name>
        <dbReference type="ChEBI" id="CHEBI:57926"/>
    </ligand>
</feature>
<evidence type="ECO:0000256" key="5">
    <source>
        <dbReference type="ARBA" id="ARBA00022490"/>
    </source>
</evidence>
<evidence type="ECO:0000259" key="15">
    <source>
        <dbReference type="PROSITE" id="PS51163"/>
    </source>
</evidence>
<gene>
    <name evidence="16" type="ORF">F9B74_00145</name>
</gene>
<feature type="binding site" evidence="14">
    <location>
        <position position="135"/>
    </location>
    <ligand>
        <name>ATP</name>
        <dbReference type="ChEBI" id="CHEBI:30616"/>
    </ligand>
</feature>
<dbReference type="PANTHER" id="PTHR17490:SF16">
    <property type="entry name" value="THREONYLCARBAMOYL-AMP SYNTHASE"/>
    <property type="match status" value="1"/>
</dbReference>
<dbReference type="Proteomes" id="UP000477651">
    <property type="component" value="Unassembled WGS sequence"/>
</dbReference>
<dbReference type="Pfam" id="PF01300">
    <property type="entry name" value="Sua5_yciO_yrdC"/>
    <property type="match status" value="1"/>
</dbReference>
<dbReference type="SUPFAM" id="SSF55821">
    <property type="entry name" value="YrdC/RibB"/>
    <property type="match status" value="1"/>
</dbReference>
<proteinExistence type="inferred from homology"/>
<evidence type="ECO:0000256" key="14">
    <source>
        <dbReference type="PIRSR" id="PIRSR004930-1"/>
    </source>
</evidence>
<feature type="binding site" evidence="14">
    <location>
        <position position="54"/>
    </location>
    <ligand>
        <name>L-threonine</name>
        <dbReference type="ChEBI" id="CHEBI:57926"/>
    </ligand>
</feature>
<evidence type="ECO:0000256" key="12">
    <source>
        <dbReference type="ARBA" id="ARBA00048366"/>
    </source>
</evidence>
<dbReference type="InterPro" id="IPR017945">
    <property type="entry name" value="DHBP_synth_RibB-like_a/b_dom"/>
</dbReference>
<keyword evidence="9 13" id="KW-0547">Nucleotide-binding</keyword>
<dbReference type="EMBL" id="JAAGYR010000001">
    <property type="protein sequence ID" value="NEN74740.1"/>
    <property type="molecule type" value="Genomic_DNA"/>
</dbReference>
<reference evidence="16 17" key="1">
    <citation type="submission" date="2020-02" db="EMBL/GenBank/DDBJ databases">
        <title>Pelistega sp. NLN82 were isolated from wild rodents of the Hainan Island.</title>
        <authorList>
            <person name="Niu N."/>
            <person name="Zhou J."/>
        </authorList>
    </citation>
    <scope>NUCLEOTIDE SEQUENCE [LARGE SCALE GENOMIC DNA]</scope>
    <source>
        <strain evidence="16 17">NLN82</strain>
    </source>
</reference>
<feature type="binding site" evidence="14">
    <location>
        <position position="195"/>
    </location>
    <ligand>
        <name>ATP</name>
        <dbReference type="ChEBI" id="CHEBI:30616"/>
    </ligand>
</feature>
<dbReference type="Gene3D" id="3.40.50.11030">
    <property type="entry name" value="Threonylcarbamoyl-AMP synthase, C-terminal domain"/>
    <property type="match status" value="1"/>
</dbReference>
<dbReference type="GO" id="GO:0005737">
    <property type="term" value="C:cytoplasm"/>
    <property type="evidence" value="ECO:0007669"/>
    <property type="project" value="UniProtKB-SubCell"/>
</dbReference>
<dbReference type="InterPro" id="IPR010923">
    <property type="entry name" value="T(6)A37_SUA5"/>
</dbReference>
<keyword evidence="10 13" id="KW-0067">ATP-binding</keyword>
<sequence>MCIAKAAELLLKGELVAFPTETVYGLGADAENPEAVAKIYQAKGRPQNHPVIVHLPPDADISYWVSHVPEEAKLLIQHFWPGPLTLILPRAKHIPDAVSGGQLSIGLRCPSHPVAQQLLRAFAQLRPNAGVAAPSANKFGQVSPTSAAHVESEFPGEIQHHQLYVVEGGDADIGIESTIVDLSRIAEGIGAVLLRPGHITRQQLADVLGYMPASPDKAAPRVSGTLKAHYAPHTPLQMVQKEDYKDLLTHIHKNEKWVLMGFPQDLLKLQELAISHLSVVSHQNTLSLSDKQSTIDLYPVSDDPTVYAKSIYALLRQLDTKGYQRICVQALPQDLDWEALNDRLQRAAAAFES</sequence>
<dbReference type="GO" id="GO:0008033">
    <property type="term" value="P:tRNA processing"/>
    <property type="evidence" value="ECO:0007669"/>
    <property type="project" value="UniProtKB-KW"/>
</dbReference>
<dbReference type="GO" id="GO:0006450">
    <property type="term" value="P:regulation of translational fidelity"/>
    <property type="evidence" value="ECO:0007669"/>
    <property type="project" value="TreeGrafter"/>
</dbReference>
<keyword evidence="5 13" id="KW-0963">Cytoplasm</keyword>
<keyword evidence="17" id="KW-1185">Reference proteome</keyword>
<evidence type="ECO:0000256" key="2">
    <source>
        <dbReference type="ARBA" id="ARBA00007663"/>
    </source>
</evidence>
<dbReference type="PIRSF" id="PIRSF004930">
    <property type="entry name" value="Tln_factor_SUA5"/>
    <property type="match status" value="1"/>
</dbReference>
<evidence type="ECO:0000256" key="3">
    <source>
        <dbReference type="ARBA" id="ARBA00012584"/>
    </source>
</evidence>
<comment type="caution">
    <text evidence="16">The sequence shown here is derived from an EMBL/GenBank/DDBJ whole genome shotgun (WGS) entry which is preliminary data.</text>
</comment>
<keyword evidence="7 13" id="KW-0819">tRNA processing</keyword>
<comment type="similarity">
    <text evidence="2 13">Belongs to the SUA5 family.</text>
</comment>
<dbReference type="GO" id="GO:0005524">
    <property type="term" value="F:ATP binding"/>
    <property type="evidence" value="ECO:0007669"/>
    <property type="project" value="UniProtKB-UniRule"/>
</dbReference>
<dbReference type="RefSeq" id="WP_163763552.1">
    <property type="nucleotide sequence ID" value="NZ_JAAGYR010000001.1"/>
</dbReference>
<dbReference type="PANTHER" id="PTHR17490">
    <property type="entry name" value="SUA5"/>
    <property type="match status" value="1"/>
</dbReference>
<dbReference type="GO" id="GO:0000049">
    <property type="term" value="F:tRNA binding"/>
    <property type="evidence" value="ECO:0007669"/>
    <property type="project" value="TreeGrafter"/>
</dbReference>
<evidence type="ECO:0000256" key="7">
    <source>
        <dbReference type="ARBA" id="ARBA00022694"/>
    </source>
</evidence>